<evidence type="ECO:0000256" key="1">
    <source>
        <dbReference type="ARBA" id="ARBA00004479"/>
    </source>
</evidence>
<comment type="subcellular location">
    <subcellularLocation>
        <location evidence="1">Membrane</location>
        <topology evidence="1">Single-pass type I membrane protein</topology>
    </subcellularLocation>
</comment>
<evidence type="ECO:0000313" key="12">
    <source>
        <dbReference type="Proteomes" id="UP000663832"/>
    </source>
</evidence>
<keyword evidence="12" id="KW-1185">Reference proteome</keyword>
<comment type="caution">
    <text evidence="10">The sequence shown here is derived from an EMBL/GenBank/DDBJ whole genome shotgun (WGS) entry which is preliminary data.</text>
</comment>
<evidence type="ECO:0000256" key="8">
    <source>
        <dbReference type="ARBA" id="ARBA00023319"/>
    </source>
</evidence>
<dbReference type="EMBL" id="CAJNOM010000066">
    <property type="protein sequence ID" value="CAF0964382.1"/>
    <property type="molecule type" value="Genomic_DNA"/>
</dbReference>
<gene>
    <name evidence="11" type="ORF">BJG266_LOCUS18883</name>
    <name evidence="10" type="ORF">QVE165_LOCUS12990</name>
</gene>
<keyword evidence="5" id="KW-1015">Disulfide bond</keyword>
<dbReference type="GO" id="GO:0070593">
    <property type="term" value="P:dendrite self-avoidance"/>
    <property type="evidence" value="ECO:0007669"/>
    <property type="project" value="TreeGrafter"/>
</dbReference>
<dbReference type="PROSITE" id="PS50835">
    <property type="entry name" value="IG_LIKE"/>
    <property type="match status" value="2"/>
</dbReference>
<dbReference type="InterPro" id="IPR013783">
    <property type="entry name" value="Ig-like_fold"/>
</dbReference>
<dbReference type="SMART" id="SM00408">
    <property type="entry name" value="IGc2"/>
    <property type="match status" value="1"/>
</dbReference>
<dbReference type="Proteomes" id="UP000663832">
    <property type="component" value="Unassembled WGS sequence"/>
</dbReference>
<keyword evidence="3" id="KW-0217">Developmental protein</keyword>
<evidence type="ECO:0000256" key="5">
    <source>
        <dbReference type="ARBA" id="ARBA00023157"/>
    </source>
</evidence>
<proteinExistence type="inferred from homology"/>
<dbReference type="GO" id="GO:0030424">
    <property type="term" value="C:axon"/>
    <property type="evidence" value="ECO:0007669"/>
    <property type="project" value="TreeGrafter"/>
</dbReference>
<evidence type="ECO:0000256" key="2">
    <source>
        <dbReference type="ARBA" id="ARBA00009844"/>
    </source>
</evidence>
<dbReference type="GO" id="GO:0098632">
    <property type="term" value="F:cell-cell adhesion mediator activity"/>
    <property type="evidence" value="ECO:0007669"/>
    <property type="project" value="TreeGrafter"/>
</dbReference>
<keyword evidence="6" id="KW-0675">Receptor</keyword>
<dbReference type="PANTHER" id="PTHR10075">
    <property type="entry name" value="BASIGIN RELATED"/>
    <property type="match status" value="1"/>
</dbReference>
<keyword evidence="4" id="KW-0472">Membrane</keyword>
<dbReference type="Gene3D" id="2.60.40.10">
    <property type="entry name" value="Immunoglobulins"/>
    <property type="match status" value="2"/>
</dbReference>
<name>A0A814DXM5_9BILA</name>
<dbReference type="Proteomes" id="UP000663877">
    <property type="component" value="Unassembled WGS sequence"/>
</dbReference>
<dbReference type="Pfam" id="PF25609">
    <property type="entry name" value="Unc5_NetrinR_N"/>
    <property type="match status" value="1"/>
</dbReference>
<dbReference type="OrthoDB" id="5973910at2759"/>
<dbReference type="InterPro" id="IPR057755">
    <property type="entry name" value="UNC5A-D-like_N"/>
</dbReference>
<feature type="domain" description="Ig-like" evidence="9">
    <location>
        <begin position="127"/>
        <end position="202"/>
    </location>
</feature>
<feature type="non-terminal residue" evidence="10">
    <location>
        <position position="1"/>
    </location>
</feature>
<dbReference type="GO" id="GO:0007156">
    <property type="term" value="P:homophilic cell adhesion via plasma membrane adhesion molecules"/>
    <property type="evidence" value="ECO:0007669"/>
    <property type="project" value="TreeGrafter"/>
</dbReference>
<dbReference type="PANTHER" id="PTHR10075:SF100">
    <property type="entry name" value="FASCICLIN-2"/>
    <property type="match status" value="1"/>
</dbReference>
<protein>
    <recommendedName>
        <fullName evidence="9">Ig-like domain-containing protein</fullName>
    </recommendedName>
</protein>
<evidence type="ECO:0000256" key="6">
    <source>
        <dbReference type="ARBA" id="ARBA00023170"/>
    </source>
</evidence>
<evidence type="ECO:0000256" key="7">
    <source>
        <dbReference type="ARBA" id="ARBA00023180"/>
    </source>
</evidence>
<keyword evidence="8" id="KW-0393">Immunoglobulin domain</keyword>
<evidence type="ECO:0000256" key="3">
    <source>
        <dbReference type="ARBA" id="ARBA00022473"/>
    </source>
</evidence>
<dbReference type="InterPro" id="IPR013098">
    <property type="entry name" value="Ig_I-set"/>
</dbReference>
<dbReference type="AlphaFoldDB" id="A0A814DXM5"/>
<feature type="domain" description="Ig-like" evidence="9">
    <location>
        <begin position="8"/>
        <end position="105"/>
    </location>
</feature>
<keyword evidence="7" id="KW-0325">Glycoprotein</keyword>
<dbReference type="SMART" id="SM00409">
    <property type="entry name" value="IG"/>
    <property type="match status" value="1"/>
</dbReference>
<dbReference type="FunFam" id="2.60.40.10:FF:000612">
    <property type="entry name" value="palladin isoform X1"/>
    <property type="match status" value="1"/>
</dbReference>
<dbReference type="InterPro" id="IPR007110">
    <property type="entry name" value="Ig-like_dom"/>
</dbReference>
<comment type="similarity">
    <text evidence="2">Belongs to the unc-5 family.</text>
</comment>
<dbReference type="InterPro" id="IPR003598">
    <property type="entry name" value="Ig_sub2"/>
</dbReference>
<evidence type="ECO:0000256" key="4">
    <source>
        <dbReference type="ARBA" id="ARBA00023136"/>
    </source>
</evidence>
<evidence type="ECO:0000313" key="10">
    <source>
        <dbReference type="EMBL" id="CAF0964382.1"/>
    </source>
</evidence>
<dbReference type="GO" id="GO:0007411">
    <property type="term" value="P:axon guidance"/>
    <property type="evidence" value="ECO:0007669"/>
    <property type="project" value="TreeGrafter"/>
</dbReference>
<dbReference type="EMBL" id="CAJNOI010000099">
    <property type="protein sequence ID" value="CAF1055963.1"/>
    <property type="molecule type" value="Genomic_DNA"/>
</dbReference>
<organism evidence="10 12">
    <name type="scientific">Adineta steineri</name>
    <dbReference type="NCBI Taxonomy" id="433720"/>
    <lineage>
        <taxon>Eukaryota</taxon>
        <taxon>Metazoa</taxon>
        <taxon>Spiralia</taxon>
        <taxon>Gnathifera</taxon>
        <taxon>Rotifera</taxon>
        <taxon>Eurotatoria</taxon>
        <taxon>Bdelloidea</taxon>
        <taxon>Adinetida</taxon>
        <taxon>Adinetidae</taxon>
        <taxon>Adineta</taxon>
    </lineage>
</organism>
<dbReference type="SUPFAM" id="SSF48726">
    <property type="entry name" value="Immunoglobulin"/>
    <property type="match status" value="2"/>
</dbReference>
<reference evidence="10" key="1">
    <citation type="submission" date="2021-02" db="EMBL/GenBank/DDBJ databases">
        <authorList>
            <person name="Nowell W R."/>
        </authorList>
    </citation>
    <scope>NUCLEOTIDE SEQUENCE</scope>
</reference>
<dbReference type="InterPro" id="IPR003599">
    <property type="entry name" value="Ig_sub"/>
</dbReference>
<evidence type="ECO:0000259" key="9">
    <source>
        <dbReference type="PROSITE" id="PS50835"/>
    </source>
</evidence>
<dbReference type="GO" id="GO:0005886">
    <property type="term" value="C:plasma membrane"/>
    <property type="evidence" value="ECO:0007669"/>
    <property type="project" value="TreeGrafter"/>
</dbReference>
<dbReference type="InterPro" id="IPR036179">
    <property type="entry name" value="Ig-like_dom_sf"/>
</dbReference>
<accession>A0A814DXM5</accession>
<evidence type="ECO:0000313" key="11">
    <source>
        <dbReference type="EMBL" id="CAF1055963.1"/>
    </source>
</evidence>
<dbReference type="Pfam" id="PF07679">
    <property type="entry name" value="I-set"/>
    <property type="match status" value="1"/>
</dbReference>
<sequence>MQPFVEQPQFLLEPKSSYIFENRPVKLECKAIRTRQIFFNCDNKWVPEHEHAKSTETNDKGVITIITSIDITAEQLEGQLDSNGYKCFCQAWSATGGTSKSKAATIEIAYLDKVFEWEPLRTDSVISKSAELRCRPPSGNPYPKITWLKDGKSLETNRNGRFILSNENSLLIAQIKQTDAGNYTCVATNIAGTYSSEPAELIVHDDRGWS</sequence>